<dbReference type="Pfam" id="PF22613">
    <property type="entry name" value="Transketolase_C_1"/>
    <property type="match status" value="1"/>
</dbReference>
<reference evidence="4 5" key="1">
    <citation type="journal article" date="2019" name="Int. J. Syst. Evol. Microbiol.">
        <title>The Global Catalogue of Microorganisms (GCM) 10K type strain sequencing project: providing services to taxonomists for standard genome sequencing and annotation.</title>
        <authorList>
            <consortium name="The Broad Institute Genomics Platform"/>
            <consortium name="The Broad Institute Genome Sequencing Center for Infectious Disease"/>
            <person name="Wu L."/>
            <person name="Ma J."/>
        </authorList>
    </citation>
    <scope>NUCLEOTIDE SEQUENCE [LARGE SCALE GENOMIC DNA]</scope>
    <source>
        <strain evidence="4 5">JCM 14560</strain>
    </source>
</reference>
<dbReference type="InterPro" id="IPR009014">
    <property type="entry name" value="Transketo_C/PFOR_II"/>
</dbReference>
<proteinExistence type="predicted"/>
<feature type="domain" description="Transketolase-like C-terminal" evidence="3">
    <location>
        <begin position="50"/>
        <end position="171"/>
    </location>
</feature>
<evidence type="ECO:0000256" key="2">
    <source>
        <dbReference type="ARBA" id="ARBA00022842"/>
    </source>
</evidence>
<keyword evidence="5" id="KW-1185">Reference proteome</keyword>
<evidence type="ECO:0000256" key="1">
    <source>
        <dbReference type="ARBA" id="ARBA00022723"/>
    </source>
</evidence>
<dbReference type="InterPro" id="IPR055152">
    <property type="entry name" value="Transketolase-like_C_2"/>
</dbReference>
<keyword evidence="1" id="KW-0479">Metal-binding</keyword>
<comment type="caution">
    <text evidence="4">The sequence shown here is derived from an EMBL/GenBank/DDBJ whole genome shotgun (WGS) entry which is preliminary data.</text>
</comment>
<dbReference type="EMBL" id="BAAANT010000013">
    <property type="protein sequence ID" value="GAA2142770.1"/>
    <property type="molecule type" value="Genomic_DNA"/>
</dbReference>
<dbReference type="PANTHER" id="PTHR43522:SF2">
    <property type="entry name" value="TRANSKETOLASE 1-RELATED"/>
    <property type="match status" value="1"/>
</dbReference>
<name>A0ABN2ZIG7_9ACTN</name>
<protein>
    <recommendedName>
        <fullName evidence="3">Transketolase-like C-terminal domain-containing protein</fullName>
    </recommendedName>
</protein>
<dbReference type="PANTHER" id="PTHR43522">
    <property type="entry name" value="TRANSKETOLASE"/>
    <property type="match status" value="1"/>
</dbReference>
<dbReference type="Proteomes" id="UP001422759">
    <property type="component" value="Unassembled WGS sequence"/>
</dbReference>
<evidence type="ECO:0000313" key="5">
    <source>
        <dbReference type="Proteomes" id="UP001422759"/>
    </source>
</evidence>
<accession>A0ABN2ZIG7</accession>
<evidence type="ECO:0000259" key="3">
    <source>
        <dbReference type="Pfam" id="PF22613"/>
    </source>
</evidence>
<dbReference type="SUPFAM" id="SSF52922">
    <property type="entry name" value="TK C-terminal domain-like"/>
    <property type="match status" value="1"/>
</dbReference>
<keyword evidence="2" id="KW-0460">Magnesium</keyword>
<evidence type="ECO:0000313" key="4">
    <source>
        <dbReference type="EMBL" id="GAA2142770.1"/>
    </source>
</evidence>
<gene>
    <name evidence="4" type="ORF">GCM10009760_28300</name>
</gene>
<dbReference type="InterPro" id="IPR033247">
    <property type="entry name" value="Transketolase_fam"/>
</dbReference>
<organism evidence="4 5">
    <name type="scientific">Kitasatospora kazusensis</name>
    <dbReference type="NCBI Taxonomy" id="407974"/>
    <lineage>
        <taxon>Bacteria</taxon>
        <taxon>Bacillati</taxon>
        <taxon>Actinomycetota</taxon>
        <taxon>Actinomycetes</taxon>
        <taxon>Kitasatosporales</taxon>
        <taxon>Streptomycetaceae</taxon>
        <taxon>Kitasatospora</taxon>
    </lineage>
</organism>
<dbReference type="Gene3D" id="3.40.50.920">
    <property type="match status" value="1"/>
</dbReference>
<sequence length="191" mass="19838">MTLHIGGRKGRFEWIGPDGRVAEVASGHDRPSASVSLGQGADVADIAARGGYVLVEAGVGKGEGGRSGGGPAVILIATPGELAVALRAREILECEGTPTRVVSMPCAKWFEEQDAQYRESVLPAAVRVRVSVKSASALGWYVMLGAAGESPGLDQCGLSAPYQALHEQLGFAPERVAAQARSCLAQESRRG</sequence>